<dbReference type="AlphaFoldDB" id="A0A9K3M3Q3"/>
<evidence type="ECO:0000313" key="4">
    <source>
        <dbReference type="Proteomes" id="UP000693970"/>
    </source>
</evidence>
<reference evidence="3" key="2">
    <citation type="submission" date="2021-04" db="EMBL/GenBank/DDBJ databases">
        <authorList>
            <person name="Podell S."/>
        </authorList>
    </citation>
    <scope>NUCLEOTIDE SEQUENCE</scope>
    <source>
        <strain evidence="3">Hildebrandi</strain>
    </source>
</reference>
<dbReference type="Proteomes" id="UP000693970">
    <property type="component" value="Unassembled WGS sequence"/>
</dbReference>
<gene>
    <name evidence="3" type="ORF">IV203_020061</name>
</gene>
<sequence length="366" mass="38168">MKFSSTTLLLLLGANTLVSGERNASRNKVNVSDPTEENGRQLSGKKGGGTGKGGKKGDCTDGYTVISTCDTIVNEPGRYVLEKNLKCEDGDEFGIFIEADDVRLDCQGNQITGGIDGIVGIGISGANHVSVANCHVRNFFLGLLFTPFAGSWDDIIIEDSSFNKNYIGIRIFGDENSDSNRYTIVGSEALENDLDGLQAYEAYGTIVSSTFSKNFGVEDEEVGLAGVGLYFESQESSTSATLIDVKANKNGGGGILTFGTSTEVESYSSEYCGNDEASSTDLLLYGDIAVDGGPLVAQGNTCGTSFPMMVGGRDVCECLCKGKNKSSGGSATGGTSAGISSVSSGSSRLRAIAEDETIALLSKGLK</sequence>
<evidence type="ECO:0000256" key="1">
    <source>
        <dbReference type="SAM" id="MobiDB-lite"/>
    </source>
</evidence>
<comment type="caution">
    <text evidence="3">The sequence shown here is derived from an EMBL/GenBank/DDBJ whole genome shotgun (WGS) entry which is preliminary data.</text>
</comment>
<accession>A0A9K3M3Q3</accession>
<feature type="chain" id="PRO_5039920749" evidence="2">
    <location>
        <begin position="21"/>
        <end position="366"/>
    </location>
</feature>
<organism evidence="3 4">
    <name type="scientific">Nitzschia inconspicua</name>
    <dbReference type="NCBI Taxonomy" id="303405"/>
    <lineage>
        <taxon>Eukaryota</taxon>
        <taxon>Sar</taxon>
        <taxon>Stramenopiles</taxon>
        <taxon>Ochrophyta</taxon>
        <taxon>Bacillariophyta</taxon>
        <taxon>Bacillariophyceae</taxon>
        <taxon>Bacillariophycidae</taxon>
        <taxon>Bacillariales</taxon>
        <taxon>Bacillariaceae</taxon>
        <taxon>Nitzschia</taxon>
    </lineage>
</organism>
<keyword evidence="2" id="KW-0732">Signal</keyword>
<keyword evidence="4" id="KW-1185">Reference proteome</keyword>
<evidence type="ECO:0000313" key="3">
    <source>
        <dbReference type="EMBL" id="KAG7371491.1"/>
    </source>
</evidence>
<name>A0A9K3M3Q3_9STRA</name>
<feature type="signal peptide" evidence="2">
    <location>
        <begin position="1"/>
        <end position="20"/>
    </location>
</feature>
<reference evidence="3" key="1">
    <citation type="journal article" date="2021" name="Sci. Rep.">
        <title>Diploid genomic architecture of Nitzschia inconspicua, an elite biomass production diatom.</title>
        <authorList>
            <person name="Oliver A."/>
            <person name="Podell S."/>
            <person name="Pinowska A."/>
            <person name="Traller J.C."/>
            <person name="Smith S.R."/>
            <person name="McClure R."/>
            <person name="Beliaev A."/>
            <person name="Bohutskyi P."/>
            <person name="Hill E.A."/>
            <person name="Rabines A."/>
            <person name="Zheng H."/>
            <person name="Allen L.Z."/>
            <person name="Kuo A."/>
            <person name="Grigoriev I.V."/>
            <person name="Allen A.E."/>
            <person name="Hazlebeck D."/>
            <person name="Allen E.E."/>
        </authorList>
    </citation>
    <scope>NUCLEOTIDE SEQUENCE</scope>
    <source>
        <strain evidence="3">Hildebrandi</strain>
    </source>
</reference>
<feature type="region of interest" description="Disordered" evidence="1">
    <location>
        <begin position="23"/>
        <end position="56"/>
    </location>
</feature>
<proteinExistence type="predicted"/>
<protein>
    <submittedName>
        <fullName evidence="3">Uncharacterized protein</fullName>
    </submittedName>
</protein>
<dbReference type="EMBL" id="JAGRRH010000004">
    <property type="protein sequence ID" value="KAG7371491.1"/>
    <property type="molecule type" value="Genomic_DNA"/>
</dbReference>
<evidence type="ECO:0000256" key="2">
    <source>
        <dbReference type="SAM" id="SignalP"/>
    </source>
</evidence>